<name>X1HP38_9ZZZZ</name>
<dbReference type="EMBL" id="BARU01024984">
    <property type="protein sequence ID" value="GAH55589.1"/>
    <property type="molecule type" value="Genomic_DNA"/>
</dbReference>
<accession>X1HP38</accession>
<organism evidence="2">
    <name type="scientific">marine sediment metagenome</name>
    <dbReference type="NCBI Taxonomy" id="412755"/>
    <lineage>
        <taxon>unclassified sequences</taxon>
        <taxon>metagenomes</taxon>
        <taxon>ecological metagenomes</taxon>
    </lineage>
</organism>
<dbReference type="AlphaFoldDB" id="X1HP38"/>
<evidence type="ECO:0000256" key="1">
    <source>
        <dbReference type="SAM" id="MobiDB-lite"/>
    </source>
</evidence>
<reference evidence="2" key="1">
    <citation type="journal article" date="2014" name="Front. Microbiol.">
        <title>High frequency of phylogenetically diverse reductive dehalogenase-homologous genes in deep subseafloor sedimentary metagenomes.</title>
        <authorList>
            <person name="Kawai M."/>
            <person name="Futagami T."/>
            <person name="Toyoda A."/>
            <person name="Takaki Y."/>
            <person name="Nishi S."/>
            <person name="Hori S."/>
            <person name="Arai W."/>
            <person name="Tsubouchi T."/>
            <person name="Morono Y."/>
            <person name="Uchiyama I."/>
            <person name="Ito T."/>
            <person name="Fujiyama A."/>
            <person name="Inagaki F."/>
            <person name="Takami H."/>
        </authorList>
    </citation>
    <scope>NUCLEOTIDE SEQUENCE</scope>
    <source>
        <strain evidence="2">Expedition CK06-06</strain>
    </source>
</reference>
<feature type="region of interest" description="Disordered" evidence="1">
    <location>
        <begin position="1"/>
        <end position="31"/>
    </location>
</feature>
<evidence type="ECO:0000313" key="2">
    <source>
        <dbReference type="EMBL" id="GAH55589.1"/>
    </source>
</evidence>
<comment type="caution">
    <text evidence="2">The sequence shown here is derived from an EMBL/GenBank/DDBJ whole genome shotgun (WGS) entry which is preliminary data.</text>
</comment>
<proteinExistence type="predicted"/>
<feature type="non-terminal residue" evidence="2">
    <location>
        <position position="1"/>
    </location>
</feature>
<gene>
    <name evidence="2" type="ORF">S03H2_40304</name>
</gene>
<feature type="compositionally biased region" description="Basic and acidic residues" evidence="1">
    <location>
        <begin position="9"/>
        <end position="22"/>
    </location>
</feature>
<protein>
    <submittedName>
        <fullName evidence="2">Uncharacterized protein</fullName>
    </submittedName>
</protein>
<sequence>GRGLKRKDRKSDKSDRVPEDYLKNGTNGTGV</sequence>